<evidence type="ECO:0000256" key="1">
    <source>
        <dbReference type="ARBA" id="ARBA00004141"/>
    </source>
</evidence>
<evidence type="ECO:0000256" key="4">
    <source>
        <dbReference type="ARBA" id="ARBA00022989"/>
    </source>
</evidence>
<dbReference type="EMBL" id="JAAWWB010000035">
    <property type="protein sequence ID" value="KAG6741160.1"/>
    <property type="molecule type" value="Genomic_DNA"/>
</dbReference>
<dbReference type="InterPro" id="IPR005829">
    <property type="entry name" value="Sugar_transporter_CS"/>
</dbReference>
<reference evidence="9" key="1">
    <citation type="journal article" date="2020" name="bioRxiv">
        <title>Hybrid origin of Populus tomentosa Carr. identified through genome sequencing and phylogenomic analysis.</title>
        <authorList>
            <person name="An X."/>
            <person name="Gao K."/>
            <person name="Chen Z."/>
            <person name="Li J."/>
            <person name="Yang X."/>
            <person name="Yang X."/>
            <person name="Zhou J."/>
            <person name="Guo T."/>
            <person name="Zhao T."/>
            <person name="Huang S."/>
            <person name="Miao D."/>
            <person name="Khan W.U."/>
            <person name="Rao P."/>
            <person name="Ye M."/>
            <person name="Lei B."/>
            <person name="Liao W."/>
            <person name="Wang J."/>
            <person name="Ji L."/>
            <person name="Li Y."/>
            <person name="Guo B."/>
            <person name="Mustafa N.S."/>
            <person name="Li S."/>
            <person name="Yun Q."/>
            <person name="Keller S.R."/>
            <person name="Mao J."/>
            <person name="Zhang R."/>
            <person name="Strauss S.H."/>
        </authorList>
    </citation>
    <scope>NUCLEOTIDE SEQUENCE</scope>
    <source>
        <strain evidence="9">GM15</strain>
        <tissue evidence="9">Leaf</tissue>
    </source>
</reference>
<dbReference type="PANTHER" id="PTHR23511:SF5">
    <property type="entry name" value="MAJOR FACILITATOR-TYPE TRANSPORTER HXNZ-RELATED"/>
    <property type="match status" value="1"/>
</dbReference>
<keyword evidence="10" id="KW-1185">Reference proteome</keyword>
<feature type="transmembrane region" description="Helical" evidence="7">
    <location>
        <begin position="1084"/>
        <end position="1106"/>
    </location>
</feature>
<dbReference type="OrthoDB" id="4139357at2759"/>
<feature type="transmembrane region" description="Helical" evidence="7">
    <location>
        <begin position="65"/>
        <end position="84"/>
    </location>
</feature>
<feature type="transmembrane region" description="Helical" evidence="7">
    <location>
        <begin position="350"/>
        <end position="372"/>
    </location>
</feature>
<feature type="transmembrane region" description="Helical" evidence="7">
    <location>
        <begin position="197"/>
        <end position="218"/>
    </location>
</feature>
<evidence type="ECO:0000313" key="10">
    <source>
        <dbReference type="Proteomes" id="UP000886885"/>
    </source>
</evidence>
<dbReference type="InterPro" id="IPR020846">
    <property type="entry name" value="MFS_dom"/>
</dbReference>
<accession>A0A8X7Y8X3</accession>
<dbReference type="InterPro" id="IPR005828">
    <property type="entry name" value="MFS_sugar_transport-like"/>
</dbReference>
<feature type="transmembrane region" description="Helical" evidence="7">
    <location>
        <begin position="1282"/>
        <end position="1300"/>
    </location>
</feature>
<gene>
    <name evidence="9" type="ORF">POTOM_056649</name>
</gene>
<comment type="caution">
    <text evidence="9">The sequence shown here is derived from an EMBL/GenBank/DDBJ whole genome shotgun (WGS) entry which is preliminary data.</text>
</comment>
<dbReference type="GO" id="GO:0022857">
    <property type="term" value="F:transmembrane transporter activity"/>
    <property type="evidence" value="ECO:0007669"/>
    <property type="project" value="InterPro"/>
</dbReference>
<evidence type="ECO:0000256" key="7">
    <source>
        <dbReference type="SAM" id="Phobius"/>
    </source>
</evidence>
<feature type="transmembrane region" description="Helical" evidence="7">
    <location>
        <begin position="403"/>
        <end position="426"/>
    </location>
</feature>
<dbReference type="Pfam" id="PF00083">
    <property type="entry name" value="Sugar_tr"/>
    <property type="match status" value="2"/>
</dbReference>
<dbReference type="GO" id="GO:0016020">
    <property type="term" value="C:membrane"/>
    <property type="evidence" value="ECO:0007669"/>
    <property type="project" value="UniProtKB-SubCell"/>
</dbReference>
<proteinExistence type="predicted"/>
<feature type="domain" description="Major facilitator superfamily (MFS) profile" evidence="8">
    <location>
        <begin position="770"/>
        <end position="1226"/>
    </location>
</feature>
<protein>
    <recommendedName>
        <fullName evidence="8">Major facilitator superfamily (MFS) profile domain-containing protein</fullName>
    </recommendedName>
</protein>
<sequence>MDDEDQLVYTLDDALDSAGFGKFQFLVLAYAGLGWFAEAMEIMILSFVGPAVKSQWNLSSTQESLLSTVVFAGMLVGAYSWGLFSDHCGRRQVHLYILFHMPIAPLIMNLKGFLGITIITSAAGFLSTFSPNYVSLLILRCLVGVGLGGGPVFSSWFLEFVPASHRGTWMVVFSAFWTFGTIFEAALAWIVLPKLNWRWLLAFSSLPSIAQLFFYWIVPESPRYLSMKGRITEAHNILEKIAQLNQSKLPSGLLVSDSTIGLDEESAPSKYTPLLSSTRKLVSDFKSGFSSFVMLFSSNLIRTTLLLWLLFFGNAFSYYGIILLTSELSSEERKCASTVLRSENLQDDSLYINVFITSLAELPGILLSAIIVDRFGRKLSMAFMFVLACIFLLPLIFHQHATLTTALLFGARMCAIGTFTVASIYAPEVYPTAIRATGAGVASAVGRIGGMVCPLVAVGLVTGCHLKEAIILFEFVIVVSVFCVLLFQFETSGRELSDSLAASDRKQVVVEVHVSDHGSAKSAVQEGRTNANPLCMPIPSSRKVKAQEEEAWLYLDWGENNSDEVERVSADTEIHGESNIRVSENNGDRVHENSENHGVNEIDSEIHGERNLRISDSREFHGDSDEMVSENDARVSDARKIDTRVNELQGRARVSEFEGEEGESSNMFNDDTERLRNQRTRRPPSYLHDYVLLADEDIEDEAHIVQNMSTGDPLYFEDAPKESSCPVQVLDNCNAQLHLCIFQESITAVLVFRVHHRSLTATPMNEPAETSVRMDGENLVYTVDEALASVGFGKFQRLVLVYAGLALFADAMEVMILSFVGPAVKSQWDLSSSQESLLSTAVFGGRKGFLGATLLTCGAGLLSAFSPNYASLVILRCLVGSGLGGGSVFSSWFLEFVPASHRGKRMLLLSWFWAFGSIFEAFLAWLVMPRLGWRWLLAASCLPAFALLLFYSHVPESPRYLCMKGRINDAYNILEKIALLNQSQLPPGELVPDSTIGLDEESATSEYTPLLSTTEKMDLDFRSGFQSFLMLFSSKLIRTTLLLWELLFGNVFSYYGIILMTSELSSGQSRCGSNLLKSENPDSLYINVFISNLAELPGIVLSATIVDRIGRKLTVAVTFILAGIFLLPLVYHQSATLTMSFLFGARMSTKAALSVATIYGHELYPTSVRATGAGAANAAGKVGGMICPLVAVGLVTSCQITEAIILFEVLMAVSAVCVMFIPVDTKGQKLCDSIDVSDSKQVYPTAIRATGAGVASAVGRIGGMVCPLVAVGLVTGCHLKEAIILFEFVIVVSVFCVLLFQFETSGRELSDSLAASDRKQVVVVG</sequence>
<evidence type="ECO:0000259" key="8">
    <source>
        <dbReference type="PROSITE" id="PS50850"/>
    </source>
</evidence>
<feature type="transmembrane region" description="Helical" evidence="7">
    <location>
        <begin position="906"/>
        <end position="927"/>
    </location>
</feature>
<evidence type="ECO:0000256" key="5">
    <source>
        <dbReference type="ARBA" id="ARBA00023136"/>
    </source>
</evidence>
<keyword evidence="4 7" id="KW-1133">Transmembrane helix</keyword>
<dbReference type="Proteomes" id="UP000886885">
    <property type="component" value="Chromosome 18A"/>
</dbReference>
<keyword evidence="5 7" id="KW-0472">Membrane</keyword>
<feature type="transmembrane region" description="Helical" evidence="7">
    <location>
        <begin position="1257"/>
        <end position="1276"/>
    </location>
</feature>
<feature type="region of interest" description="Disordered" evidence="6">
    <location>
        <begin position="587"/>
        <end position="608"/>
    </location>
</feature>
<feature type="transmembrane region" description="Helical" evidence="7">
    <location>
        <begin position="305"/>
        <end position="324"/>
    </location>
</feature>
<evidence type="ECO:0000256" key="2">
    <source>
        <dbReference type="ARBA" id="ARBA00022448"/>
    </source>
</evidence>
<name>A0A8X7Y8X3_POPTO</name>
<feature type="domain" description="Major facilitator superfamily (MFS) profile" evidence="8">
    <location>
        <begin position="27"/>
        <end position="492"/>
    </location>
</feature>
<keyword evidence="3 7" id="KW-0812">Transmembrane</keyword>
<evidence type="ECO:0000313" key="9">
    <source>
        <dbReference type="EMBL" id="KAG6741160.1"/>
    </source>
</evidence>
<evidence type="ECO:0000256" key="3">
    <source>
        <dbReference type="ARBA" id="ARBA00022692"/>
    </source>
</evidence>
<feature type="transmembrane region" description="Helical" evidence="7">
    <location>
        <begin position="1041"/>
        <end position="1060"/>
    </location>
</feature>
<comment type="subcellular location">
    <subcellularLocation>
        <location evidence="1">Membrane</location>
        <topology evidence="1">Multi-pass membrane protein</topology>
    </subcellularLocation>
</comment>
<feature type="transmembrane region" description="Helical" evidence="7">
    <location>
        <begin position="869"/>
        <end position="894"/>
    </location>
</feature>
<feature type="transmembrane region" description="Helical" evidence="7">
    <location>
        <begin position="1113"/>
        <end position="1131"/>
    </location>
</feature>
<feature type="transmembrane region" description="Helical" evidence="7">
    <location>
        <begin position="137"/>
        <end position="158"/>
    </location>
</feature>
<feature type="transmembrane region" description="Helical" evidence="7">
    <location>
        <begin position="170"/>
        <end position="191"/>
    </location>
</feature>
<evidence type="ECO:0000256" key="6">
    <source>
        <dbReference type="SAM" id="MobiDB-lite"/>
    </source>
</evidence>
<feature type="transmembrane region" description="Helical" evidence="7">
    <location>
        <begin position="438"/>
        <end position="463"/>
    </location>
</feature>
<feature type="transmembrane region" description="Helical" evidence="7">
    <location>
        <begin position="25"/>
        <end position="45"/>
    </location>
</feature>
<dbReference type="PROSITE" id="PS50850">
    <property type="entry name" value="MFS"/>
    <property type="match status" value="2"/>
</dbReference>
<keyword evidence="2" id="KW-0813">Transport</keyword>
<feature type="transmembrane region" description="Helical" evidence="7">
    <location>
        <begin position="1203"/>
        <end position="1223"/>
    </location>
</feature>
<dbReference type="PANTHER" id="PTHR23511">
    <property type="entry name" value="SYNAPTIC VESICLE GLYCOPROTEIN 2"/>
    <property type="match status" value="1"/>
</dbReference>
<feature type="transmembrane region" description="Helical" evidence="7">
    <location>
        <begin position="933"/>
        <end position="954"/>
    </location>
</feature>
<organism evidence="9 10">
    <name type="scientific">Populus tomentosa</name>
    <name type="common">Chinese white poplar</name>
    <dbReference type="NCBI Taxonomy" id="118781"/>
    <lineage>
        <taxon>Eukaryota</taxon>
        <taxon>Viridiplantae</taxon>
        <taxon>Streptophyta</taxon>
        <taxon>Embryophyta</taxon>
        <taxon>Tracheophyta</taxon>
        <taxon>Spermatophyta</taxon>
        <taxon>Magnoliopsida</taxon>
        <taxon>eudicotyledons</taxon>
        <taxon>Gunneridae</taxon>
        <taxon>Pentapetalae</taxon>
        <taxon>rosids</taxon>
        <taxon>fabids</taxon>
        <taxon>Malpighiales</taxon>
        <taxon>Salicaceae</taxon>
        <taxon>Saliceae</taxon>
        <taxon>Populus</taxon>
    </lineage>
</organism>
<dbReference type="PROSITE" id="PS00216">
    <property type="entry name" value="SUGAR_TRANSPORT_1"/>
    <property type="match status" value="1"/>
</dbReference>
<feature type="transmembrane region" description="Helical" evidence="7">
    <location>
        <begin position="96"/>
        <end position="125"/>
    </location>
</feature>
<dbReference type="FunFam" id="1.20.1250.20:FF:000232">
    <property type="entry name" value="Organic cation/carnitine transporter 7"/>
    <property type="match status" value="1"/>
</dbReference>
<feature type="transmembrane region" description="Helical" evidence="7">
    <location>
        <begin position="799"/>
        <end position="820"/>
    </location>
</feature>
<feature type="transmembrane region" description="Helical" evidence="7">
    <location>
        <begin position="469"/>
        <end position="487"/>
    </location>
</feature>
<feature type="transmembrane region" description="Helical" evidence="7">
    <location>
        <begin position="379"/>
        <end position="397"/>
    </location>
</feature>